<keyword evidence="9" id="KW-0460">Magnesium</keyword>
<dbReference type="SUPFAM" id="SSF52540">
    <property type="entry name" value="P-loop containing nucleoside triphosphate hydrolases"/>
    <property type="match status" value="1"/>
</dbReference>
<keyword evidence="7" id="KW-0547">Nucleotide-binding</keyword>
<gene>
    <name evidence="11" type="primary">tsaE</name>
    <name evidence="11" type="ORF">ENR63_01685</name>
</gene>
<evidence type="ECO:0000256" key="9">
    <source>
        <dbReference type="ARBA" id="ARBA00022842"/>
    </source>
</evidence>
<evidence type="ECO:0000256" key="3">
    <source>
        <dbReference type="ARBA" id="ARBA00019010"/>
    </source>
</evidence>
<dbReference type="EMBL" id="DSRT01000085">
    <property type="protein sequence ID" value="HGW29614.1"/>
    <property type="molecule type" value="Genomic_DNA"/>
</dbReference>
<evidence type="ECO:0000256" key="5">
    <source>
        <dbReference type="ARBA" id="ARBA00022694"/>
    </source>
</evidence>
<accession>A0A7C4XGG9</accession>
<dbReference type="GO" id="GO:0005737">
    <property type="term" value="C:cytoplasm"/>
    <property type="evidence" value="ECO:0007669"/>
    <property type="project" value="UniProtKB-SubCell"/>
</dbReference>
<evidence type="ECO:0000256" key="2">
    <source>
        <dbReference type="ARBA" id="ARBA00007599"/>
    </source>
</evidence>
<organism evidence="11">
    <name type="scientific">candidate division WWE3 bacterium</name>
    <dbReference type="NCBI Taxonomy" id="2053526"/>
    <lineage>
        <taxon>Bacteria</taxon>
        <taxon>Katanobacteria</taxon>
    </lineage>
</organism>
<dbReference type="InterPro" id="IPR003442">
    <property type="entry name" value="T6A_TsaE"/>
</dbReference>
<evidence type="ECO:0000256" key="10">
    <source>
        <dbReference type="ARBA" id="ARBA00032441"/>
    </source>
</evidence>
<evidence type="ECO:0000256" key="8">
    <source>
        <dbReference type="ARBA" id="ARBA00022840"/>
    </source>
</evidence>
<keyword evidence="6" id="KW-0479">Metal-binding</keyword>
<dbReference type="AlphaFoldDB" id="A0A7C4XGG9"/>
<dbReference type="Gene3D" id="3.40.50.300">
    <property type="entry name" value="P-loop containing nucleotide triphosphate hydrolases"/>
    <property type="match status" value="1"/>
</dbReference>
<comment type="similarity">
    <text evidence="2">Belongs to the TsaE family.</text>
</comment>
<reference evidence="11" key="1">
    <citation type="journal article" date="2020" name="mSystems">
        <title>Genome- and Community-Level Interaction Insights into Carbon Utilization and Element Cycling Functions of Hydrothermarchaeota in Hydrothermal Sediment.</title>
        <authorList>
            <person name="Zhou Z."/>
            <person name="Liu Y."/>
            <person name="Xu W."/>
            <person name="Pan J."/>
            <person name="Luo Z.H."/>
            <person name="Li M."/>
        </authorList>
    </citation>
    <scope>NUCLEOTIDE SEQUENCE [LARGE SCALE GENOMIC DNA]</scope>
    <source>
        <strain evidence="11">SpSt-417</strain>
    </source>
</reference>
<comment type="subcellular location">
    <subcellularLocation>
        <location evidence="1">Cytoplasm</location>
    </subcellularLocation>
</comment>
<dbReference type="PANTHER" id="PTHR33540:SF2">
    <property type="entry name" value="TRNA THREONYLCARBAMOYLADENOSINE BIOSYNTHESIS PROTEIN TSAE"/>
    <property type="match status" value="1"/>
</dbReference>
<protein>
    <recommendedName>
        <fullName evidence="3">tRNA threonylcarbamoyladenosine biosynthesis protein TsaE</fullName>
    </recommendedName>
    <alternativeName>
        <fullName evidence="10">t(6)A37 threonylcarbamoyladenosine biosynthesis protein TsaE</fullName>
    </alternativeName>
</protein>
<dbReference type="InterPro" id="IPR027417">
    <property type="entry name" value="P-loop_NTPase"/>
</dbReference>
<evidence type="ECO:0000256" key="1">
    <source>
        <dbReference type="ARBA" id="ARBA00004496"/>
    </source>
</evidence>
<dbReference type="GO" id="GO:0046872">
    <property type="term" value="F:metal ion binding"/>
    <property type="evidence" value="ECO:0007669"/>
    <property type="project" value="UniProtKB-KW"/>
</dbReference>
<dbReference type="GO" id="GO:0002949">
    <property type="term" value="P:tRNA threonylcarbamoyladenosine modification"/>
    <property type="evidence" value="ECO:0007669"/>
    <property type="project" value="InterPro"/>
</dbReference>
<name>A0A7C4XGG9_UNCKA</name>
<dbReference type="GO" id="GO:0005524">
    <property type="term" value="F:ATP binding"/>
    <property type="evidence" value="ECO:0007669"/>
    <property type="project" value="UniProtKB-KW"/>
</dbReference>
<evidence type="ECO:0000256" key="6">
    <source>
        <dbReference type="ARBA" id="ARBA00022723"/>
    </source>
</evidence>
<sequence length="144" mass="16528">MEVLSLSTDKTKELAELLAKKLEPGHILSLYGDLGAGKTTFTSFLVSALGITDRVQSPTFVLARRYTNNNSPIKTVNHVDLYRLQSYDEVKDIGLFDILEDSDSITIIEWPEIVEKYLPEQRAVKIKFDYEDENTRRIQIQNLY</sequence>
<dbReference type="GO" id="GO:0016740">
    <property type="term" value="F:transferase activity"/>
    <property type="evidence" value="ECO:0007669"/>
    <property type="project" value="UniProtKB-KW"/>
</dbReference>
<keyword evidence="11" id="KW-0808">Transferase</keyword>
<dbReference type="Pfam" id="PF02367">
    <property type="entry name" value="TsaE"/>
    <property type="match status" value="1"/>
</dbReference>
<keyword evidence="8" id="KW-0067">ATP-binding</keyword>
<evidence type="ECO:0000313" key="11">
    <source>
        <dbReference type="EMBL" id="HGW29614.1"/>
    </source>
</evidence>
<proteinExistence type="inferred from homology"/>
<evidence type="ECO:0000256" key="7">
    <source>
        <dbReference type="ARBA" id="ARBA00022741"/>
    </source>
</evidence>
<dbReference type="NCBIfam" id="TIGR00150">
    <property type="entry name" value="T6A_YjeE"/>
    <property type="match status" value="1"/>
</dbReference>
<evidence type="ECO:0000256" key="4">
    <source>
        <dbReference type="ARBA" id="ARBA00022490"/>
    </source>
</evidence>
<keyword evidence="4" id="KW-0963">Cytoplasm</keyword>
<keyword evidence="5" id="KW-0819">tRNA processing</keyword>
<comment type="caution">
    <text evidence="11">The sequence shown here is derived from an EMBL/GenBank/DDBJ whole genome shotgun (WGS) entry which is preliminary data.</text>
</comment>
<dbReference type="PANTHER" id="PTHR33540">
    <property type="entry name" value="TRNA THREONYLCARBAMOYLADENOSINE BIOSYNTHESIS PROTEIN TSAE"/>
    <property type="match status" value="1"/>
</dbReference>